<feature type="chain" id="PRO_5014153193" evidence="4">
    <location>
        <begin position="21"/>
        <end position="445"/>
    </location>
</feature>
<dbReference type="PANTHER" id="PTHR20963:SF14">
    <property type="entry name" value="ACID PHOSPHATASE, PUTATIVE-RELATED"/>
    <property type="match status" value="1"/>
</dbReference>
<dbReference type="STRING" id="1392250.A0A2I2G6Z5"/>
<dbReference type="Gene3D" id="3.40.50.1240">
    <property type="entry name" value="Phosphoglycerate mutase-like"/>
    <property type="match status" value="1"/>
</dbReference>
<proteinExistence type="predicted"/>
<dbReference type="SUPFAM" id="SSF53254">
    <property type="entry name" value="Phosphoglycerate mutase-like"/>
    <property type="match status" value="1"/>
</dbReference>
<reference evidence="5 6" key="1">
    <citation type="submission" date="2016-12" db="EMBL/GenBank/DDBJ databases">
        <title>The genomes of Aspergillus section Nigri reveals drivers in fungal speciation.</title>
        <authorList>
            <consortium name="DOE Joint Genome Institute"/>
            <person name="Vesth T.C."/>
            <person name="Nybo J."/>
            <person name="Theobald S."/>
            <person name="Brandl J."/>
            <person name="Frisvad J.C."/>
            <person name="Nielsen K.F."/>
            <person name="Lyhne E.K."/>
            <person name="Kogle M.E."/>
            <person name="Kuo A."/>
            <person name="Riley R."/>
            <person name="Clum A."/>
            <person name="Nolan M."/>
            <person name="Lipzen A."/>
            <person name="Salamov A."/>
            <person name="Henrissat B."/>
            <person name="Wiebenga A."/>
            <person name="De Vries R.P."/>
            <person name="Grigoriev I.V."/>
            <person name="Mortensen U.H."/>
            <person name="Andersen M.R."/>
            <person name="Baker S.E."/>
        </authorList>
    </citation>
    <scope>NUCLEOTIDE SEQUENCE [LARGE SCALE GENOMIC DNA]</scope>
    <source>
        <strain evidence="5 6">IBT 23096</strain>
    </source>
</reference>
<protein>
    <submittedName>
        <fullName evidence="5">Multiple inositol polyphosphate phosphatase</fullName>
    </submittedName>
</protein>
<dbReference type="PANTHER" id="PTHR20963">
    <property type="entry name" value="MULTIPLE INOSITOL POLYPHOSPHATE PHOSPHATASE-RELATED"/>
    <property type="match status" value="1"/>
</dbReference>
<evidence type="ECO:0000313" key="6">
    <source>
        <dbReference type="Proteomes" id="UP000234275"/>
    </source>
</evidence>
<evidence type="ECO:0000256" key="1">
    <source>
        <dbReference type="ARBA" id="ARBA00022801"/>
    </source>
</evidence>
<feature type="disulfide bond" evidence="3">
    <location>
        <begin position="240"/>
        <end position="253"/>
    </location>
</feature>
<dbReference type="VEuPathDB" id="FungiDB:P170DRAFT_446510"/>
<feature type="disulfide bond" evidence="3">
    <location>
        <begin position="52"/>
        <end position="374"/>
    </location>
</feature>
<comment type="caution">
    <text evidence="5">The sequence shown here is derived from an EMBL/GenBank/DDBJ whole genome shotgun (WGS) entry which is preliminary data.</text>
</comment>
<evidence type="ECO:0000256" key="3">
    <source>
        <dbReference type="PIRSR" id="PIRSR000894-2"/>
    </source>
</evidence>
<dbReference type="AlphaFoldDB" id="A0A2I2G6Z5"/>
<dbReference type="PIRSF" id="PIRSF000894">
    <property type="entry name" value="Acid_phosphatase"/>
    <property type="match status" value="1"/>
</dbReference>
<dbReference type="Pfam" id="PF00328">
    <property type="entry name" value="His_Phos_2"/>
    <property type="match status" value="1"/>
</dbReference>
<evidence type="ECO:0000256" key="2">
    <source>
        <dbReference type="ARBA" id="ARBA00023180"/>
    </source>
</evidence>
<keyword evidence="4" id="KW-0732">Signal</keyword>
<sequence>MHFQLLSSAVLLGALSTASAESKFNPLEHLTGIAPYYYPKHPPLDGAAPQGCNVTRAAYLVRHAAIYANDFDYESYLEPFIDKLRNTSQDWSSVGGLQFLSNWSAPVDEEHLEKITRVGYQEATSLGSTLRKRYSGLKAPEKVWSSSADRTVRSANGFIAGYTNNKNGSVHLQQVEESEDTGADSLTPYKSCPAYSGSYGSDQSQEWVDRYTKPIIERLNSQASTFNFTVSDVVAMFELCGYETVIRGSSGFCSQNLFSQDDWLAFEYGEDVRYFHNAGYGRDVTPRIGYPWVKASADLLDDSASKQDLYVSFTHREMPPMVITALGLYNNSAFSGANNINGTMPTDRINYNRAWVSSRILPFLTNIAIERMQCDSFGYDEGDYYRVLVNAGPQPLVECRDGPGDSCSDGKFKDFVKELGGLYGGDFDSFCGTSSNISQRLSIYE</sequence>
<organism evidence="5 6">
    <name type="scientific">Aspergillus steynii IBT 23096</name>
    <dbReference type="NCBI Taxonomy" id="1392250"/>
    <lineage>
        <taxon>Eukaryota</taxon>
        <taxon>Fungi</taxon>
        <taxon>Dikarya</taxon>
        <taxon>Ascomycota</taxon>
        <taxon>Pezizomycotina</taxon>
        <taxon>Eurotiomycetes</taxon>
        <taxon>Eurotiomycetidae</taxon>
        <taxon>Eurotiales</taxon>
        <taxon>Aspergillaceae</taxon>
        <taxon>Aspergillus</taxon>
        <taxon>Aspergillus subgen. Circumdati</taxon>
    </lineage>
</organism>
<feature type="signal peptide" evidence="4">
    <location>
        <begin position="1"/>
        <end position="20"/>
    </location>
</feature>
<dbReference type="GO" id="GO:0003993">
    <property type="term" value="F:acid phosphatase activity"/>
    <property type="evidence" value="ECO:0007669"/>
    <property type="project" value="TreeGrafter"/>
</dbReference>
<dbReference type="RefSeq" id="XP_024703948.1">
    <property type="nucleotide sequence ID" value="XM_024850803.1"/>
</dbReference>
<keyword evidence="1" id="KW-0378">Hydrolase</keyword>
<dbReference type="InterPro" id="IPR000560">
    <property type="entry name" value="His_Pase_clade-2"/>
</dbReference>
<dbReference type="InterPro" id="IPR016274">
    <property type="entry name" value="Histidine_acid_Pase_euk"/>
</dbReference>
<dbReference type="CDD" id="cd07061">
    <property type="entry name" value="HP_HAP_like"/>
    <property type="match status" value="1"/>
</dbReference>
<dbReference type="InterPro" id="IPR029033">
    <property type="entry name" value="His_PPase_superfam"/>
</dbReference>
<name>A0A2I2G6Z5_9EURO</name>
<dbReference type="FunFam" id="3.40.50.1240:FF:000065">
    <property type="entry name" value="Similar to histidine acid phosphatase"/>
    <property type="match status" value="1"/>
</dbReference>
<gene>
    <name evidence="5" type="ORF">P170DRAFT_446510</name>
</gene>
<dbReference type="GeneID" id="36558502"/>
<evidence type="ECO:0000256" key="4">
    <source>
        <dbReference type="SAM" id="SignalP"/>
    </source>
</evidence>
<accession>A0A2I2G6Z5</accession>
<feature type="disulfide bond" evidence="3">
    <location>
        <begin position="399"/>
        <end position="407"/>
    </location>
</feature>
<dbReference type="EMBL" id="MSFO01000004">
    <property type="protein sequence ID" value="PLB48646.1"/>
    <property type="molecule type" value="Genomic_DNA"/>
</dbReference>
<keyword evidence="3" id="KW-1015">Disulfide bond</keyword>
<keyword evidence="6" id="KW-1185">Reference proteome</keyword>
<dbReference type="Proteomes" id="UP000234275">
    <property type="component" value="Unassembled WGS sequence"/>
</dbReference>
<evidence type="ECO:0000313" key="5">
    <source>
        <dbReference type="EMBL" id="PLB48646.1"/>
    </source>
</evidence>
<dbReference type="GO" id="GO:0009277">
    <property type="term" value="C:fungal-type cell wall"/>
    <property type="evidence" value="ECO:0007669"/>
    <property type="project" value="TreeGrafter"/>
</dbReference>
<keyword evidence="2" id="KW-0325">Glycoprotein</keyword>
<dbReference type="OrthoDB" id="6509975at2759"/>